<evidence type="ECO:0000313" key="1">
    <source>
        <dbReference type="EMBL" id="KAF7993892.1"/>
    </source>
</evidence>
<organism evidence="1 2">
    <name type="scientific">Aphidius gifuensis</name>
    <name type="common">Parasitoid wasp</name>
    <dbReference type="NCBI Taxonomy" id="684658"/>
    <lineage>
        <taxon>Eukaryota</taxon>
        <taxon>Metazoa</taxon>
        <taxon>Ecdysozoa</taxon>
        <taxon>Arthropoda</taxon>
        <taxon>Hexapoda</taxon>
        <taxon>Insecta</taxon>
        <taxon>Pterygota</taxon>
        <taxon>Neoptera</taxon>
        <taxon>Endopterygota</taxon>
        <taxon>Hymenoptera</taxon>
        <taxon>Apocrita</taxon>
        <taxon>Ichneumonoidea</taxon>
        <taxon>Braconidae</taxon>
        <taxon>Aphidiinae</taxon>
        <taxon>Aphidius</taxon>
    </lineage>
</organism>
<evidence type="ECO:0000313" key="2">
    <source>
        <dbReference type="Proteomes" id="UP000639338"/>
    </source>
</evidence>
<dbReference type="OrthoDB" id="7555145at2759"/>
<comment type="caution">
    <text evidence="1">The sequence shown here is derived from an EMBL/GenBank/DDBJ whole genome shotgun (WGS) entry which is preliminary data.</text>
</comment>
<keyword evidence="2" id="KW-1185">Reference proteome</keyword>
<reference evidence="1 2" key="1">
    <citation type="submission" date="2020-08" db="EMBL/GenBank/DDBJ databases">
        <title>Aphidius gifuensis genome sequencing and assembly.</title>
        <authorList>
            <person name="Du Z."/>
        </authorList>
    </citation>
    <scope>NUCLEOTIDE SEQUENCE [LARGE SCALE GENOMIC DNA]</scope>
    <source>
        <strain evidence="1">YNYX2018</strain>
        <tissue evidence="1">Adults</tissue>
    </source>
</reference>
<dbReference type="Proteomes" id="UP000639338">
    <property type="component" value="Unassembled WGS sequence"/>
</dbReference>
<protein>
    <submittedName>
        <fullName evidence="1">Uncharacterized protein</fullName>
    </submittedName>
</protein>
<sequence>MVDEKTSKILNVSGDGCGDYDKYIPYIDAIRGLFVSSLDEKIYNGLSKFVYNQDKNSSRDNLNEKQLNSSIGVSNFDKLIDAIWNLDPINAICPGSGRQDAGIFERVLRQAIKYFIKEGLISCFLNSIVLNNRLNRIHRELDDLSVNNNFLKTYLPWNFHDSNNLSVDKNNQHVIDSSHEIFNTEINLSQLKNDEIIRDKDAKCFCTSRENSTDEICELLRDNYGRCLSEEFHVDKKIIKNKISDINLSQDDNWTKENLKIHICQANNCSDEKLSLPIKSECFIRHLDNSGSFKNISKYEKFKKNFKNCLDNICKSLNDILKNFDGKIIRKCCLLCRVHGDYLKLCLKRKNKDGCKVDLYSDLIVIHENLECHHDAKLNNKIKSNFDRDKAEEVNCPRSSRSSSILAGQNSSDDDLSFNCSCDDESHDEDSFRSAKSIENIRKKKPSKIVDNHEDQHVVDDKLLKDKLLEILKSITNENCRKNSSCPGDYCKSVYVQTSENFEALQGPDDCHKLIKNKSDLELKIFEILETIINKNSGKKIDEEKNIIKHDSLIIIQKSKSLTKICSPSVCHSVKSIKFLRDNENKTDDGVDHVDGIPEPRSLDHHINSPGRLQLQWSVSKELFNDYKSSLICILSPSKKSLNPSHKNILTLTCQKIADKHQNKFIKSSLNSAHQNSLGDNVSSNLSKPKIKKTSKISCSSSSLNNDKFLNFTIEIKRLKLIIKKLMEKLRYTFSKKSLKKLQRLIRKKIIRPLLMEREKCTQNNGSKIKLYEKKLFKNFSEAESIESFRYLPRKNYYSDTSVEQKMCCQKKNNYHDRKSFKKTKFKAQCSRCKIDKSKYNYQRHENAGNNIKSMNKNCRKYSNKGNNISTNGRVISSSNVDIEFKCPEDDEECPGLINNYFRSILTQYVNLCKNVKYSFVNNQTDVSSSLDQVPPKKINK</sequence>
<gene>
    <name evidence="1" type="ORF">HCN44_011161</name>
</gene>
<proteinExistence type="predicted"/>
<name>A0A834XYB3_APHGI</name>
<dbReference type="EMBL" id="JACMRX010000003">
    <property type="protein sequence ID" value="KAF7993892.1"/>
    <property type="molecule type" value="Genomic_DNA"/>
</dbReference>
<dbReference type="AlphaFoldDB" id="A0A834XYB3"/>
<accession>A0A834XYB3</accession>